<dbReference type="GO" id="GO:0016787">
    <property type="term" value="F:hydrolase activity"/>
    <property type="evidence" value="ECO:0007669"/>
    <property type="project" value="TreeGrafter"/>
</dbReference>
<dbReference type="InterPro" id="IPR018119">
    <property type="entry name" value="Strictosidine_synth_cons-reg"/>
</dbReference>
<reference evidence="6" key="1">
    <citation type="submission" date="2021-01" db="EMBL/GenBank/DDBJ databases">
        <authorList>
            <person name="Corre E."/>
            <person name="Pelletier E."/>
            <person name="Niang G."/>
            <person name="Scheremetjew M."/>
            <person name="Finn R."/>
            <person name="Kale V."/>
            <person name="Holt S."/>
            <person name="Cochrane G."/>
            <person name="Meng A."/>
            <person name="Brown T."/>
            <person name="Cohen L."/>
        </authorList>
    </citation>
    <scope>NUCLEOTIDE SEQUENCE</scope>
    <source>
        <strain evidence="6">CCMP3124</strain>
    </source>
</reference>
<dbReference type="PANTHER" id="PTHR10426">
    <property type="entry name" value="STRICTOSIDINE SYNTHASE-RELATED"/>
    <property type="match status" value="1"/>
</dbReference>
<dbReference type="EMBL" id="HBGI01005199">
    <property type="protein sequence ID" value="CAD9241645.1"/>
    <property type="molecule type" value="Transcribed_RNA"/>
</dbReference>
<evidence type="ECO:0000256" key="2">
    <source>
        <dbReference type="ARBA" id="ARBA00022553"/>
    </source>
</evidence>
<dbReference type="AlphaFoldDB" id="A0A7S1TP07"/>
<evidence type="ECO:0000313" key="6">
    <source>
        <dbReference type="EMBL" id="CAD9241645.1"/>
    </source>
</evidence>
<gene>
    <name evidence="6" type="ORF">EAUS1353_LOCUS3385</name>
</gene>
<evidence type="ECO:0000256" key="1">
    <source>
        <dbReference type="ARBA" id="ARBA00009191"/>
    </source>
</evidence>
<keyword evidence="4" id="KW-0472">Membrane</keyword>
<keyword evidence="4" id="KW-1133">Transmembrane helix</keyword>
<sequence length="386" mass="42374">MGGAFRSYVKAAWLYVMPPLIALVVVFLNAPLPYGIEKAAEIDPQLTQFARLDGVFAPNKEMARAVRYGVDAVRDAEKVMRAPDGSLYAFDEHSQLFRISAVDTVSTYEEPFRAERVHSFGYSNGRPVAGDFLPDGRLVFCNVPRGLFIFDLRTKDFDAIPQQRGVELHFCDDLAVSRNGSRIYVTDAVDYAIEEAHPSILLVSLVAGLEGRASGRVLEYDFASSRMRVVADGFLFANGIALSPDGSFLVVSETYASRVHRIWLDGPKAGVREPFGTSLMPGFLDGISRASDGGYWVAVYASQPVTWPVFAQLPRIRHHAMKIPNYVPGASSHGLIVKLDANGVATKSLHDPRCEQVCLISSVLEHDGKLFFGHVGQSFLSVLSLD</sequence>
<comment type="similarity">
    <text evidence="1">Belongs to the strictosidine synthase family.</text>
</comment>
<keyword evidence="2" id="KW-0597">Phosphoprotein</keyword>
<dbReference type="Pfam" id="PF03088">
    <property type="entry name" value="Str_synth"/>
    <property type="match status" value="1"/>
</dbReference>
<dbReference type="PANTHER" id="PTHR10426:SF88">
    <property type="entry name" value="ADIPOCYTE PLASMA MEMBRANE-ASSOCIATED PROTEIN HEMOMUCIN-RELATED"/>
    <property type="match status" value="1"/>
</dbReference>
<proteinExistence type="inferred from homology"/>
<feature type="domain" description="Strictosidine synthase conserved region" evidence="5">
    <location>
        <begin position="173"/>
        <end position="266"/>
    </location>
</feature>
<keyword evidence="3" id="KW-0325">Glycoprotein</keyword>
<dbReference type="InterPro" id="IPR011042">
    <property type="entry name" value="6-blade_b-propeller_TolB-like"/>
</dbReference>
<feature type="transmembrane region" description="Helical" evidence="4">
    <location>
        <begin position="12"/>
        <end position="32"/>
    </location>
</feature>
<name>A0A7S1TP07_9RHOD</name>
<organism evidence="6">
    <name type="scientific">Erythrolobus australicus</name>
    <dbReference type="NCBI Taxonomy" id="1077150"/>
    <lineage>
        <taxon>Eukaryota</taxon>
        <taxon>Rhodophyta</taxon>
        <taxon>Bangiophyceae</taxon>
        <taxon>Porphyridiales</taxon>
        <taxon>Porphyridiaceae</taxon>
        <taxon>Erythrolobus</taxon>
    </lineage>
</organism>
<dbReference type="Gene3D" id="2.120.10.30">
    <property type="entry name" value="TolB, C-terminal domain"/>
    <property type="match status" value="1"/>
</dbReference>
<dbReference type="SUPFAM" id="SSF63829">
    <property type="entry name" value="Calcium-dependent phosphotriesterase"/>
    <property type="match status" value="1"/>
</dbReference>
<evidence type="ECO:0000256" key="3">
    <source>
        <dbReference type="ARBA" id="ARBA00023180"/>
    </source>
</evidence>
<evidence type="ECO:0000256" key="4">
    <source>
        <dbReference type="SAM" id="Phobius"/>
    </source>
</evidence>
<evidence type="ECO:0000259" key="5">
    <source>
        <dbReference type="Pfam" id="PF03088"/>
    </source>
</evidence>
<protein>
    <recommendedName>
        <fullName evidence="5">Strictosidine synthase conserved region domain-containing protein</fullName>
    </recommendedName>
</protein>
<keyword evidence="4" id="KW-0812">Transmembrane</keyword>
<accession>A0A7S1TP07</accession>